<organism evidence="2 3">
    <name type="scientific">Ciona savignyi</name>
    <name type="common">Pacific transparent sea squirt</name>
    <dbReference type="NCBI Taxonomy" id="51511"/>
    <lineage>
        <taxon>Eukaryota</taxon>
        <taxon>Metazoa</taxon>
        <taxon>Chordata</taxon>
        <taxon>Tunicata</taxon>
        <taxon>Ascidiacea</taxon>
        <taxon>Phlebobranchia</taxon>
        <taxon>Cionidae</taxon>
        <taxon>Ciona</taxon>
    </lineage>
</organism>
<evidence type="ECO:0000313" key="3">
    <source>
        <dbReference type="Proteomes" id="UP000007875"/>
    </source>
</evidence>
<protein>
    <recommendedName>
        <fullName evidence="4">VWFC domain-containing protein</fullName>
    </recommendedName>
</protein>
<dbReference type="InParanoid" id="H2ZGM1"/>
<evidence type="ECO:0008006" key="4">
    <source>
        <dbReference type="Google" id="ProtNLM"/>
    </source>
</evidence>
<evidence type="ECO:0000313" key="2">
    <source>
        <dbReference type="Ensembl" id="ENSCSAVP00000016737.1"/>
    </source>
</evidence>
<dbReference type="HOGENOM" id="CLU_1175081_0_0_1"/>
<keyword evidence="1" id="KW-0732">Signal</keyword>
<dbReference type="OMA" id="QWHENEN"/>
<reference evidence="2" key="2">
    <citation type="submission" date="2025-08" db="UniProtKB">
        <authorList>
            <consortium name="Ensembl"/>
        </authorList>
    </citation>
    <scope>IDENTIFICATION</scope>
</reference>
<keyword evidence="3" id="KW-1185">Reference proteome</keyword>
<reference evidence="3" key="1">
    <citation type="submission" date="2003-08" db="EMBL/GenBank/DDBJ databases">
        <authorList>
            <person name="Birren B."/>
            <person name="Nusbaum C."/>
            <person name="Abebe A."/>
            <person name="Abouelleil A."/>
            <person name="Adekoya E."/>
            <person name="Ait-zahra M."/>
            <person name="Allen N."/>
            <person name="Allen T."/>
            <person name="An P."/>
            <person name="Anderson M."/>
            <person name="Anderson S."/>
            <person name="Arachchi H."/>
            <person name="Armbruster J."/>
            <person name="Bachantsang P."/>
            <person name="Baldwin J."/>
            <person name="Barry A."/>
            <person name="Bayul T."/>
            <person name="Blitshsteyn B."/>
            <person name="Bloom T."/>
            <person name="Blye J."/>
            <person name="Boguslavskiy L."/>
            <person name="Borowsky M."/>
            <person name="Boukhgalter B."/>
            <person name="Brunache A."/>
            <person name="Butler J."/>
            <person name="Calixte N."/>
            <person name="Calvo S."/>
            <person name="Camarata J."/>
            <person name="Campo K."/>
            <person name="Chang J."/>
            <person name="Cheshatsang Y."/>
            <person name="Citroen M."/>
            <person name="Collymore A."/>
            <person name="Considine T."/>
            <person name="Cook A."/>
            <person name="Cooke P."/>
            <person name="Corum B."/>
            <person name="Cuomo C."/>
            <person name="David R."/>
            <person name="Dawoe T."/>
            <person name="Degray S."/>
            <person name="Dodge S."/>
            <person name="Dooley K."/>
            <person name="Dorje P."/>
            <person name="Dorjee K."/>
            <person name="Dorris L."/>
            <person name="Duffey N."/>
            <person name="Dupes A."/>
            <person name="Elkins T."/>
            <person name="Engels R."/>
            <person name="Erickson J."/>
            <person name="Farina A."/>
            <person name="Faro S."/>
            <person name="Ferreira P."/>
            <person name="Fischer H."/>
            <person name="Fitzgerald M."/>
            <person name="Foley K."/>
            <person name="Gage D."/>
            <person name="Galagan J."/>
            <person name="Gearin G."/>
            <person name="Gnerre S."/>
            <person name="Gnirke A."/>
            <person name="Goyette A."/>
            <person name="Graham J."/>
            <person name="Grandbois E."/>
            <person name="Gyaltsen K."/>
            <person name="Hafez N."/>
            <person name="Hagopian D."/>
            <person name="Hagos B."/>
            <person name="Hall J."/>
            <person name="Hatcher B."/>
            <person name="Heller A."/>
            <person name="Higgins H."/>
            <person name="Honan T."/>
            <person name="Horn A."/>
            <person name="Houde N."/>
            <person name="Hughes L."/>
            <person name="Hulme W."/>
            <person name="Husby E."/>
            <person name="Iliev I."/>
            <person name="Jaffe D."/>
            <person name="Jones C."/>
            <person name="Kamal M."/>
            <person name="Kamat A."/>
            <person name="Kamvysselis M."/>
            <person name="Karlsson E."/>
            <person name="Kells C."/>
            <person name="Kieu A."/>
            <person name="Kisner P."/>
            <person name="Kodira C."/>
            <person name="Kulbokas E."/>
            <person name="Labutti K."/>
            <person name="Lama D."/>
            <person name="Landers T."/>
            <person name="Leger J."/>
            <person name="Levine S."/>
            <person name="Lewis D."/>
            <person name="Lewis T."/>
            <person name="Lindblad-toh K."/>
            <person name="Liu X."/>
            <person name="Lokyitsang T."/>
            <person name="Lokyitsang Y."/>
            <person name="Lucien O."/>
            <person name="Lui A."/>
            <person name="Ma L.J."/>
            <person name="Mabbitt R."/>
            <person name="Macdonald J."/>
            <person name="Maclean C."/>
            <person name="Major J."/>
            <person name="Manning J."/>
            <person name="Marabella R."/>
            <person name="Maru K."/>
            <person name="Matthews C."/>
            <person name="Mauceli E."/>
            <person name="Mccarthy M."/>
            <person name="Mcdonough S."/>
            <person name="Mcghee T."/>
            <person name="Meldrim J."/>
            <person name="Meneus L."/>
            <person name="Mesirov J."/>
            <person name="Mihalev A."/>
            <person name="Mihova T."/>
            <person name="Mikkelsen T."/>
            <person name="Mlenga V."/>
            <person name="Moru K."/>
            <person name="Mozes J."/>
            <person name="Mulrain L."/>
            <person name="Munson G."/>
            <person name="Naylor J."/>
            <person name="Newes C."/>
            <person name="Nguyen C."/>
            <person name="Nguyen N."/>
            <person name="Nguyen T."/>
            <person name="Nicol R."/>
            <person name="Nielsen C."/>
            <person name="Nizzari M."/>
            <person name="Norbu C."/>
            <person name="Norbu N."/>
            <person name="O'donnell P."/>
            <person name="Okoawo O."/>
            <person name="O'leary S."/>
            <person name="Omotosho B."/>
            <person name="O'neill K."/>
            <person name="Osman S."/>
            <person name="Parker S."/>
            <person name="Perrin D."/>
            <person name="Phunkhang P."/>
            <person name="Piqani B."/>
            <person name="Purcell S."/>
            <person name="Rachupka T."/>
            <person name="Ramasamy U."/>
            <person name="Rameau R."/>
            <person name="Ray V."/>
            <person name="Raymond C."/>
            <person name="Retta R."/>
            <person name="Richardson S."/>
            <person name="Rise C."/>
            <person name="Rodriguez J."/>
            <person name="Rogers J."/>
            <person name="Rogov P."/>
            <person name="Rutman M."/>
            <person name="Schupbach R."/>
            <person name="Seaman C."/>
            <person name="Settipalli S."/>
            <person name="Sharpe T."/>
            <person name="Sheridan J."/>
            <person name="Sherpa N."/>
            <person name="Shi J."/>
            <person name="Smirnov S."/>
            <person name="Smith C."/>
            <person name="Sougnez C."/>
            <person name="Spencer B."/>
            <person name="Stalker J."/>
            <person name="Stange-thomann N."/>
            <person name="Stavropoulos S."/>
            <person name="Stetson K."/>
            <person name="Stone C."/>
            <person name="Stone S."/>
            <person name="Stubbs M."/>
            <person name="Talamas J."/>
            <person name="Tchuinga P."/>
            <person name="Tenzing P."/>
            <person name="Tesfaye S."/>
            <person name="Theodore J."/>
            <person name="Thoulutsang Y."/>
            <person name="Topham K."/>
            <person name="Towey S."/>
            <person name="Tsamla T."/>
            <person name="Tsomo N."/>
            <person name="Vallee D."/>
            <person name="Vassiliev H."/>
            <person name="Venkataraman V."/>
            <person name="Vinson J."/>
            <person name="Vo A."/>
            <person name="Wade C."/>
            <person name="Wang S."/>
            <person name="Wangchuk T."/>
            <person name="Wangdi T."/>
            <person name="Whittaker C."/>
            <person name="Wilkinson J."/>
            <person name="Wu Y."/>
            <person name="Wyman D."/>
            <person name="Yadav S."/>
            <person name="Yang S."/>
            <person name="Yang X."/>
            <person name="Yeager S."/>
            <person name="Yee E."/>
            <person name="Young G."/>
            <person name="Zainoun J."/>
            <person name="Zembeck L."/>
            <person name="Zimmer A."/>
            <person name="Zody M."/>
            <person name="Lander E."/>
        </authorList>
    </citation>
    <scope>NUCLEOTIDE SEQUENCE [LARGE SCALE GENOMIC DNA]</scope>
</reference>
<dbReference type="Proteomes" id="UP000007875">
    <property type="component" value="Unassembled WGS sequence"/>
</dbReference>
<evidence type="ECO:0000256" key="1">
    <source>
        <dbReference type="SAM" id="SignalP"/>
    </source>
</evidence>
<proteinExistence type="predicted"/>
<accession>H2ZGM1</accession>
<sequence length="243" mass="26890">MNLITLFMFVVFFACTTGIPSHPYLAAKKLFLDQEPGEGQCGLTLGMILKGVKGPVMLGEIIHMNMCEYCVCIEDGSFKCCLNVTNAARTFDLPDHDGRTCTHCRCGIAKEDIGDHARQLAISHNQIPEPNCYRNGLKMCLSTSCLHPVREQPTCIEAKRNSDGCCDHCVAEGCFAKWLPGVNTFKQISNMEGFDYQEEEIVKLGYGESVEKGCVSATCIRLPGGRYSELQLENICNEDEPDI</sequence>
<reference evidence="2" key="3">
    <citation type="submission" date="2025-09" db="UniProtKB">
        <authorList>
            <consortium name="Ensembl"/>
        </authorList>
    </citation>
    <scope>IDENTIFICATION</scope>
</reference>
<dbReference type="AlphaFoldDB" id="H2ZGM1"/>
<feature type="signal peptide" evidence="1">
    <location>
        <begin position="1"/>
        <end position="18"/>
    </location>
</feature>
<dbReference type="GeneTree" id="ENSGT00660000097400"/>
<name>H2ZGM1_CIOSA</name>
<dbReference type="Ensembl" id="ENSCSAVT00000016919.1">
    <property type="protein sequence ID" value="ENSCSAVP00000016737.1"/>
    <property type="gene ID" value="ENSCSAVG00000009840.1"/>
</dbReference>
<feature type="chain" id="PRO_5003578503" description="VWFC domain-containing protein" evidence="1">
    <location>
        <begin position="19"/>
        <end position="243"/>
    </location>
</feature>